<reference evidence="1" key="2">
    <citation type="journal article" date="2015" name="Data Brief">
        <title>Shoot transcriptome of the giant reed, Arundo donax.</title>
        <authorList>
            <person name="Barrero R.A."/>
            <person name="Guerrero F.D."/>
            <person name="Moolhuijzen P."/>
            <person name="Goolsby J.A."/>
            <person name="Tidwell J."/>
            <person name="Bellgard S.E."/>
            <person name="Bellgard M.I."/>
        </authorList>
    </citation>
    <scope>NUCLEOTIDE SEQUENCE</scope>
    <source>
        <tissue evidence="1">Shoot tissue taken approximately 20 cm above the soil surface</tissue>
    </source>
</reference>
<accession>A0A0A8YG61</accession>
<dbReference type="AlphaFoldDB" id="A0A0A8YG61"/>
<organism evidence="1">
    <name type="scientific">Arundo donax</name>
    <name type="common">Giant reed</name>
    <name type="synonym">Donax arundinaceus</name>
    <dbReference type="NCBI Taxonomy" id="35708"/>
    <lineage>
        <taxon>Eukaryota</taxon>
        <taxon>Viridiplantae</taxon>
        <taxon>Streptophyta</taxon>
        <taxon>Embryophyta</taxon>
        <taxon>Tracheophyta</taxon>
        <taxon>Spermatophyta</taxon>
        <taxon>Magnoliopsida</taxon>
        <taxon>Liliopsida</taxon>
        <taxon>Poales</taxon>
        <taxon>Poaceae</taxon>
        <taxon>PACMAD clade</taxon>
        <taxon>Arundinoideae</taxon>
        <taxon>Arundineae</taxon>
        <taxon>Arundo</taxon>
    </lineage>
</organism>
<dbReference type="EMBL" id="GBRH01273640">
    <property type="protein sequence ID" value="JAD24255.1"/>
    <property type="molecule type" value="Transcribed_RNA"/>
</dbReference>
<protein>
    <submittedName>
        <fullName evidence="1">Uncharacterized protein</fullName>
    </submittedName>
</protein>
<reference evidence="1" key="1">
    <citation type="submission" date="2014-09" db="EMBL/GenBank/DDBJ databases">
        <authorList>
            <person name="Magalhaes I.L.F."/>
            <person name="Oliveira U."/>
            <person name="Santos F.R."/>
            <person name="Vidigal T.H.D.A."/>
            <person name="Brescovit A.D."/>
            <person name="Santos A.J."/>
        </authorList>
    </citation>
    <scope>NUCLEOTIDE SEQUENCE</scope>
    <source>
        <tissue evidence="1">Shoot tissue taken approximately 20 cm above the soil surface</tissue>
    </source>
</reference>
<proteinExistence type="predicted"/>
<evidence type="ECO:0000313" key="1">
    <source>
        <dbReference type="EMBL" id="JAD24255.1"/>
    </source>
</evidence>
<sequence>MCKPFIELWCLHFFEGEYSRGNPLLWY</sequence>
<name>A0A0A8YG61_ARUDO</name>